<dbReference type="AlphaFoldDB" id="A0A5N5X6H1"/>
<sequence length="224" mass="24258">MQLSLPRALATFLPPLGLTAALPVAKETNALVPIFGEVGLEPVSTHVRRDDCSSVNHVIDKIGTSTEIIAYFSSGYYSTLWVCRRMGGSNCNDAALAISSIFRDGVPSLAGYLESALRAEGEVFDSIDMTHTLQARDDSTQGPIEMASNATLTKRGSGNTPGFKVSYTTRMESKLTHTHHLSNYIVLWKAGHSANFYFRIIPESNNFGMIYESVDVCGGMAGLL</sequence>
<organism evidence="2 3">
    <name type="scientific">Aspergillus leporis</name>
    <dbReference type="NCBI Taxonomy" id="41062"/>
    <lineage>
        <taxon>Eukaryota</taxon>
        <taxon>Fungi</taxon>
        <taxon>Dikarya</taxon>
        <taxon>Ascomycota</taxon>
        <taxon>Pezizomycotina</taxon>
        <taxon>Eurotiomycetes</taxon>
        <taxon>Eurotiomycetidae</taxon>
        <taxon>Eurotiales</taxon>
        <taxon>Aspergillaceae</taxon>
        <taxon>Aspergillus</taxon>
        <taxon>Aspergillus subgen. Circumdati</taxon>
    </lineage>
</organism>
<evidence type="ECO:0000313" key="3">
    <source>
        <dbReference type="Proteomes" id="UP000326565"/>
    </source>
</evidence>
<reference evidence="2 3" key="1">
    <citation type="submission" date="2019-04" db="EMBL/GenBank/DDBJ databases">
        <title>Friends and foes A comparative genomics study of 23 Aspergillus species from section Flavi.</title>
        <authorList>
            <consortium name="DOE Joint Genome Institute"/>
            <person name="Kjaerbolling I."/>
            <person name="Vesth T."/>
            <person name="Frisvad J.C."/>
            <person name="Nybo J.L."/>
            <person name="Theobald S."/>
            <person name="Kildgaard S."/>
            <person name="Isbrandt T."/>
            <person name="Kuo A."/>
            <person name="Sato A."/>
            <person name="Lyhne E.K."/>
            <person name="Kogle M.E."/>
            <person name="Wiebenga A."/>
            <person name="Kun R.S."/>
            <person name="Lubbers R.J."/>
            <person name="Makela M.R."/>
            <person name="Barry K."/>
            <person name="Chovatia M."/>
            <person name="Clum A."/>
            <person name="Daum C."/>
            <person name="Haridas S."/>
            <person name="He G."/>
            <person name="LaButti K."/>
            <person name="Lipzen A."/>
            <person name="Mondo S."/>
            <person name="Riley R."/>
            <person name="Salamov A."/>
            <person name="Simmons B.A."/>
            <person name="Magnuson J.K."/>
            <person name="Henrissat B."/>
            <person name="Mortensen U.H."/>
            <person name="Larsen T.O."/>
            <person name="Devries R.P."/>
            <person name="Grigoriev I.V."/>
            <person name="Machida M."/>
            <person name="Baker S.E."/>
            <person name="Andersen M.R."/>
        </authorList>
    </citation>
    <scope>NUCLEOTIDE SEQUENCE [LARGE SCALE GENOMIC DNA]</scope>
    <source>
        <strain evidence="2 3">CBS 151.66</strain>
    </source>
</reference>
<gene>
    <name evidence="2" type="ORF">BDV29DRAFT_201131</name>
</gene>
<protein>
    <submittedName>
        <fullName evidence="2">Uncharacterized protein</fullName>
    </submittedName>
</protein>
<keyword evidence="3" id="KW-1185">Reference proteome</keyword>
<evidence type="ECO:0000313" key="2">
    <source>
        <dbReference type="EMBL" id="KAB8074912.1"/>
    </source>
</evidence>
<dbReference type="Proteomes" id="UP000326565">
    <property type="component" value="Unassembled WGS sequence"/>
</dbReference>
<evidence type="ECO:0000256" key="1">
    <source>
        <dbReference type="SAM" id="SignalP"/>
    </source>
</evidence>
<dbReference type="OrthoDB" id="4501789at2759"/>
<keyword evidence="1" id="KW-0732">Signal</keyword>
<feature type="chain" id="PRO_5024824931" evidence="1">
    <location>
        <begin position="22"/>
        <end position="224"/>
    </location>
</feature>
<dbReference type="EMBL" id="ML732202">
    <property type="protein sequence ID" value="KAB8074912.1"/>
    <property type="molecule type" value="Genomic_DNA"/>
</dbReference>
<feature type="signal peptide" evidence="1">
    <location>
        <begin position="1"/>
        <end position="21"/>
    </location>
</feature>
<accession>A0A5N5X6H1</accession>
<name>A0A5N5X6H1_9EURO</name>
<proteinExistence type="predicted"/>